<protein>
    <submittedName>
        <fullName evidence="1">Uncharacterized protein</fullName>
    </submittedName>
</protein>
<dbReference type="EMBL" id="AAYA01000003">
    <property type="protein sequence ID" value="EBA09111.1"/>
    <property type="molecule type" value="Genomic_DNA"/>
</dbReference>
<proteinExistence type="predicted"/>
<gene>
    <name evidence="1" type="ORF">SSE37_22754</name>
</gene>
<evidence type="ECO:0000313" key="2">
    <source>
        <dbReference type="Proteomes" id="UP000005713"/>
    </source>
</evidence>
<keyword evidence="2" id="KW-1185">Reference proteome</keyword>
<accession>A3JZZ6</accession>
<organism evidence="1 2">
    <name type="scientific">Sagittula stellata (strain ATCC 700073 / DSM 11524 / E-37)</name>
    <dbReference type="NCBI Taxonomy" id="388399"/>
    <lineage>
        <taxon>Bacteria</taxon>
        <taxon>Pseudomonadati</taxon>
        <taxon>Pseudomonadota</taxon>
        <taxon>Alphaproteobacteria</taxon>
        <taxon>Rhodobacterales</taxon>
        <taxon>Roseobacteraceae</taxon>
        <taxon>Sagittula</taxon>
    </lineage>
</organism>
<evidence type="ECO:0000313" key="1">
    <source>
        <dbReference type="EMBL" id="EBA09111.1"/>
    </source>
</evidence>
<sequence>MNYQETPLPALQRINENAYRQLNKNSEAKAVYERTKALLDERADWDVNLAVELLRKVASRFRTH</sequence>
<reference evidence="1 2" key="1">
    <citation type="submission" date="2006-06" db="EMBL/GenBank/DDBJ databases">
        <authorList>
            <person name="Moran M.A."/>
            <person name="Ferriera S."/>
            <person name="Johnson J."/>
            <person name="Kravitz S."/>
            <person name="Beeson K."/>
            <person name="Sutton G."/>
            <person name="Rogers Y.-H."/>
            <person name="Friedman R."/>
            <person name="Frazier M."/>
            <person name="Venter J.C."/>
        </authorList>
    </citation>
    <scope>NUCLEOTIDE SEQUENCE [LARGE SCALE GENOMIC DNA]</scope>
    <source>
        <strain evidence="1 2">E-37</strain>
    </source>
</reference>
<dbReference type="Proteomes" id="UP000005713">
    <property type="component" value="Unassembled WGS sequence"/>
</dbReference>
<dbReference type="AlphaFoldDB" id="A3JZZ6"/>
<name>A3JZZ6_SAGS3</name>
<comment type="caution">
    <text evidence="1">The sequence shown here is derived from an EMBL/GenBank/DDBJ whole genome shotgun (WGS) entry which is preliminary data.</text>
</comment>
<dbReference type="RefSeq" id="WP_005856493.1">
    <property type="nucleotide sequence ID" value="NZ_AAYA01000003.1"/>
</dbReference>